<dbReference type="InterPro" id="IPR038375">
    <property type="entry name" value="NDUFAF7_sf"/>
</dbReference>
<evidence type="ECO:0000256" key="2">
    <source>
        <dbReference type="ARBA" id="ARBA00022679"/>
    </source>
</evidence>
<protein>
    <recommendedName>
        <fullName evidence="5">ATP synthase beta subunit/transription termination factor rho</fullName>
    </recommendedName>
</protein>
<evidence type="ECO:0000313" key="4">
    <source>
        <dbReference type="Proteomes" id="UP000002033"/>
    </source>
</evidence>
<dbReference type="AlphaFoldDB" id="D8JSK7"/>
<evidence type="ECO:0000313" key="3">
    <source>
        <dbReference type="EMBL" id="ADJ24301.1"/>
    </source>
</evidence>
<keyword evidence="2" id="KW-0808">Transferase</keyword>
<proteinExistence type="predicted"/>
<dbReference type="KEGG" id="hdn:Hden_2505"/>
<dbReference type="eggNOG" id="COG1565">
    <property type="taxonomic scope" value="Bacteria"/>
</dbReference>
<sequence length="379" mass="40804">MSDDPSTHRDTPLGRLIKEGIQRDGPMTVQAYMARCLWDEPFGYYRRQRVFGASGDFITAADISQVFGELIGVWTGVVWQTVFGAPGTITLAEYGPGRGTMMRDALRAARVVPGFIEAVHPYLIEASQTLSQLQATTLADFRSRATWGAKLDEFSPPAIIVANEFLDSWPVAQWVKTVDGWRIRGVGLNASGHLEFTAVDGDCPHEAFDALLPDAQVGAVVETQRLDRLADALQSLMQRGPVVMLLIDYGHTAAAAGDTLQAVREHKYESPLASPGEADLTVHVNFYDLASTLHRAGLALDGPVTQAEFLGAVGIVERASRLMSANPQRAGEIEAGVARLLAPNGMGSRFKVLAARSPDLPPLPGFRASKVASGAPQQT</sequence>
<dbReference type="Proteomes" id="UP000002033">
    <property type="component" value="Chromosome"/>
</dbReference>
<name>D8JSK7_HYPDA</name>
<dbReference type="OrthoDB" id="9794208at2"/>
<dbReference type="PANTHER" id="PTHR12049:SF7">
    <property type="entry name" value="PROTEIN ARGININE METHYLTRANSFERASE NDUFAF7, MITOCHONDRIAL"/>
    <property type="match status" value="1"/>
</dbReference>
<dbReference type="RefSeq" id="WP_013216460.1">
    <property type="nucleotide sequence ID" value="NC_014313.1"/>
</dbReference>
<accession>D8JSK7</accession>
<evidence type="ECO:0000256" key="1">
    <source>
        <dbReference type="ARBA" id="ARBA00022603"/>
    </source>
</evidence>
<gene>
    <name evidence="3" type="ordered locus">Hden_2505</name>
</gene>
<keyword evidence="4" id="KW-1185">Reference proteome</keyword>
<organism evidence="3 4">
    <name type="scientific">Hyphomicrobium denitrificans (strain ATCC 51888 / DSM 1869 / NCIMB 11706 / TK 0415)</name>
    <dbReference type="NCBI Taxonomy" id="582899"/>
    <lineage>
        <taxon>Bacteria</taxon>
        <taxon>Pseudomonadati</taxon>
        <taxon>Pseudomonadota</taxon>
        <taxon>Alphaproteobacteria</taxon>
        <taxon>Hyphomicrobiales</taxon>
        <taxon>Hyphomicrobiaceae</taxon>
        <taxon>Hyphomicrobium</taxon>
    </lineage>
</organism>
<dbReference type="HOGENOM" id="CLU_024840_3_0_5"/>
<dbReference type="SUPFAM" id="SSF53335">
    <property type="entry name" value="S-adenosyl-L-methionine-dependent methyltransferases"/>
    <property type="match status" value="1"/>
</dbReference>
<dbReference type="STRING" id="582899.Hden_2505"/>
<evidence type="ECO:0008006" key="5">
    <source>
        <dbReference type="Google" id="ProtNLM"/>
    </source>
</evidence>
<reference evidence="4" key="1">
    <citation type="journal article" date="2011" name="J. Bacteriol.">
        <title>Genome sequences of eight morphologically diverse alphaproteobacteria.</title>
        <authorList>
            <consortium name="US DOE Joint Genome Institute"/>
            <person name="Brown P.J."/>
            <person name="Kysela D.T."/>
            <person name="Buechlein A."/>
            <person name="Hemmerich C."/>
            <person name="Brun Y.V."/>
        </authorList>
    </citation>
    <scope>NUCLEOTIDE SEQUENCE [LARGE SCALE GENOMIC DNA]</scope>
    <source>
        <strain evidence="4">ATCC 51888 / DSM 1869 / NCIB 11706 / TK 0415</strain>
    </source>
</reference>
<dbReference type="Gene3D" id="3.40.50.12710">
    <property type="match status" value="1"/>
</dbReference>
<dbReference type="PANTHER" id="PTHR12049">
    <property type="entry name" value="PROTEIN ARGININE METHYLTRANSFERASE NDUFAF7, MITOCHONDRIAL"/>
    <property type="match status" value="1"/>
</dbReference>
<dbReference type="Pfam" id="PF02636">
    <property type="entry name" value="Methyltransf_28"/>
    <property type="match status" value="1"/>
</dbReference>
<dbReference type="InterPro" id="IPR029063">
    <property type="entry name" value="SAM-dependent_MTases_sf"/>
</dbReference>
<dbReference type="InterPro" id="IPR003788">
    <property type="entry name" value="NDUFAF7"/>
</dbReference>
<dbReference type="EMBL" id="CP002083">
    <property type="protein sequence ID" value="ADJ24301.1"/>
    <property type="molecule type" value="Genomic_DNA"/>
</dbReference>
<dbReference type="GO" id="GO:0035243">
    <property type="term" value="F:protein-arginine omega-N symmetric methyltransferase activity"/>
    <property type="evidence" value="ECO:0007669"/>
    <property type="project" value="TreeGrafter"/>
</dbReference>
<keyword evidence="1" id="KW-0489">Methyltransferase</keyword>
<dbReference type="GO" id="GO:0032259">
    <property type="term" value="P:methylation"/>
    <property type="evidence" value="ECO:0007669"/>
    <property type="project" value="UniProtKB-KW"/>
</dbReference>